<evidence type="ECO:0000256" key="1">
    <source>
        <dbReference type="SAM" id="MobiDB-lite"/>
    </source>
</evidence>
<accession>A0A0E9U683</accession>
<dbReference type="AlphaFoldDB" id="A0A0E9U683"/>
<name>A0A0E9U683_ANGAN</name>
<organism evidence="2">
    <name type="scientific">Anguilla anguilla</name>
    <name type="common">European freshwater eel</name>
    <name type="synonym">Muraena anguilla</name>
    <dbReference type="NCBI Taxonomy" id="7936"/>
    <lineage>
        <taxon>Eukaryota</taxon>
        <taxon>Metazoa</taxon>
        <taxon>Chordata</taxon>
        <taxon>Craniata</taxon>
        <taxon>Vertebrata</taxon>
        <taxon>Euteleostomi</taxon>
        <taxon>Actinopterygii</taxon>
        <taxon>Neopterygii</taxon>
        <taxon>Teleostei</taxon>
        <taxon>Anguilliformes</taxon>
        <taxon>Anguillidae</taxon>
        <taxon>Anguilla</taxon>
    </lineage>
</organism>
<proteinExistence type="predicted"/>
<evidence type="ECO:0000313" key="2">
    <source>
        <dbReference type="EMBL" id="JAH61227.1"/>
    </source>
</evidence>
<reference evidence="2" key="2">
    <citation type="journal article" date="2015" name="Fish Shellfish Immunol.">
        <title>Early steps in the European eel (Anguilla anguilla)-Vibrio vulnificus interaction in the gills: Role of the RtxA13 toxin.</title>
        <authorList>
            <person name="Callol A."/>
            <person name="Pajuelo D."/>
            <person name="Ebbesson L."/>
            <person name="Teles M."/>
            <person name="MacKenzie S."/>
            <person name="Amaro C."/>
        </authorList>
    </citation>
    <scope>NUCLEOTIDE SEQUENCE</scope>
</reference>
<dbReference type="EMBL" id="GBXM01047350">
    <property type="protein sequence ID" value="JAH61227.1"/>
    <property type="molecule type" value="Transcribed_RNA"/>
</dbReference>
<feature type="region of interest" description="Disordered" evidence="1">
    <location>
        <begin position="1"/>
        <end position="24"/>
    </location>
</feature>
<protein>
    <submittedName>
        <fullName evidence="2">Uncharacterized protein</fullName>
    </submittedName>
</protein>
<reference evidence="2" key="1">
    <citation type="submission" date="2014-11" db="EMBL/GenBank/DDBJ databases">
        <authorList>
            <person name="Amaro Gonzalez C."/>
        </authorList>
    </citation>
    <scope>NUCLEOTIDE SEQUENCE</scope>
</reference>
<sequence>MRGAGTDTGLQLSRAGPIGSQCSF</sequence>